<proteinExistence type="predicted"/>
<dbReference type="InterPro" id="IPR041581">
    <property type="entry name" value="Glyoxalase_6"/>
</dbReference>
<dbReference type="RefSeq" id="WP_076157892.1">
    <property type="nucleotide sequence ID" value="NZ_JBEZVB010000068.1"/>
</dbReference>
<dbReference type="PROSITE" id="PS51819">
    <property type="entry name" value="VOC"/>
    <property type="match status" value="1"/>
</dbReference>
<name>A0A1R0KZ60_9PSEU</name>
<dbReference type="InterPro" id="IPR037523">
    <property type="entry name" value="VOC_core"/>
</dbReference>
<accession>A0A1R0KZ60</accession>
<dbReference type="EMBL" id="MQUQ01000004">
    <property type="protein sequence ID" value="OLZ54643.1"/>
    <property type="molecule type" value="Genomic_DNA"/>
</dbReference>
<dbReference type="Gene3D" id="3.10.180.10">
    <property type="entry name" value="2,3-Dihydroxybiphenyl 1,2-Dioxygenase, domain 1"/>
    <property type="match status" value="1"/>
</dbReference>
<comment type="caution">
    <text evidence="2">The sequence shown here is derived from an EMBL/GenBank/DDBJ whole genome shotgun (WGS) entry which is preliminary data.</text>
</comment>
<feature type="domain" description="VOC" evidence="1">
    <location>
        <begin position="3"/>
        <end position="120"/>
    </location>
</feature>
<dbReference type="CDD" id="cd06587">
    <property type="entry name" value="VOC"/>
    <property type="match status" value="1"/>
</dbReference>
<dbReference type="PANTHER" id="PTHR35908">
    <property type="entry name" value="HYPOTHETICAL FUSION PROTEIN"/>
    <property type="match status" value="1"/>
</dbReference>
<protein>
    <submittedName>
        <fullName evidence="2">Glyoxalase</fullName>
    </submittedName>
</protein>
<reference evidence="2 3" key="1">
    <citation type="submission" date="2016-01" db="EMBL/GenBank/DDBJ databases">
        <title>Amycolatopsis coloradensis genome sequencing and assembly.</title>
        <authorList>
            <person name="Mayilraj S."/>
        </authorList>
    </citation>
    <scope>NUCLEOTIDE SEQUENCE [LARGE SCALE GENOMIC DNA]</scope>
    <source>
        <strain evidence="2 3">DSM 44225</strain>
    </source>
</reference>
<sequence length="127" mass="13816">MLRLGFPVIGVSDLPRAVAFWTAALDLVASDEWARDDWRTLVHADGSGRALGLMSSRSPIEPYPRIHLDLLVDTAAEQEAEVSRLKELGARDVGWDSYPPKPDFVVLADPDGNRFCVVDLSNAPSGG</sequence>
<evidence type="ECO:0000313" key="2">
    <source>
        <dbReference type="EMBL" id="OLZ54643.1"/>
    </source>
</evidence>
<organism evidence="2 3">
    <name type="scientific">Amycolatopsis coloradensis</name>
    <dbReference type="NCBI Taxonomy" id="76021"/>
    <lineage>
        <taxon>Bacteria</taxon>
        <taxon>Bacillati</taxon>
        <taxon>Actinomycetota</taxon>
        <taxon>Actinomycetes</taxon>
        <taxon>Pseudonocardiales</taxon>
        <taxon>Pseudonocardiaceae</taxon>
        <taxon>Amycolatopsis</taxon>
    </lineage>
</organism>
<evidence type="ECO:0000259" key="1">
    <source>
        <dbReference type="PROSITE" id="PS51819"/>
    </source>
</evidence>
<dbReference type="AlphaFoldDB" id="A0A1R0KZ60"/>
<dbReference type="InterPro" id="IPR029068">
    <property type="entry name" value="Glyas_Bleomycin-R_OHBP_Dase"/>
</dbReference>
<dbReference type="STRING" id="76021.BS329_09020"/>
<gene>
    <name evidence="2" type="ORF">BS329_09020</name>
</gene>
<evidence type="ECO:0000313" key="3">
    <source>
        <dbReference type="Proteomes" id="UP000187486"/>
    </source>
</evidence>
<dbReference type="PANTHER" id="PTHR35908:SF1">
    <property type="entry name" value="CONSERVED PROTEIN"/>
    <property type="match status" value="1"/>
</dbReference>
<dbReference type="OrthoDB" id="5524593at2"/>
<keyword evidence="3" id="KW-1185">Reference proteome</keyword>
<dbReference type="SUPFAM" id="SSF54593">
    <property type="entry name" value="Glyoxalase/Bleomycin resistance protein/Dihydroxybiphenyl dioxygenase"/>
    <property type="match status" value="1"/>
</dbReference>
<dbReference type="Pfam" id="PF18029">
    <property type="entry name" value="Glyoxalase_6"/>
    <property type="match status" value="1"/>
</dbReference>
<dbReference type="Proteomes" id="UP000187486">
    <property type="component" value="Unassembled WGS sequence"/>
</dbReference>